<dbReference type="InterPro" id="IPR012902">
    <property type="entry name" value="N_methyl_site"/>
</dbReference>
<dbReference type="PROSITE" id="PS00409">
    <property type="entry name" value="PROKAR_NTER_METHYL"/>
    <property type="match status" value="1"/>
</dbReference>
<protein>
    <recommendedName>
        <fullName evidence="9">Type II secretion system protein I</fullName>
        <shortName evidence="9">T2SS minor pseudopilin I</shortName>
    </recommendedName>
</protein>
<comment type="subunit">
    <text evidence="9">Type II secretion is composed of four main components: the outer membrane complex, the inner membrane complex, the cytoplasmic secretion ATPase and the periplasm-spanning pseudopilus.</text>
</comment>
<dbReference type="SUPFAM" id="SSF54523">
    <property type="entry name" value="Pili subunits"/>
    <property type="match status" value="1"/>
</dbReference>
<evidence type="ECO:0000256" key="5">
    <source>
        <dbReference type="ARBA" id="ARBA00022519"/>
    </source>
</evidence>
<comment type="similarity">
    <text evidence="2 9">Belongs to the GSP I family.</text>
</comment>
<evidence type="ECO:0000259" key="11">
    <source>
        <dbReference type="Pfam" id="PF02501"/>
    </source>
</evidence>
<evidence type="ECO:0000256" key="10">
    <source>
        <dbReference type="SAM" id="MobiDB-lite"/>
    </source>
</evidence>
<dbReference type="EMBL" id="VCQT01000020">
    <property type="protein sequence ID" value="TMW14010.1"/>
    <property type="molecule type" value="Genomic_DNA"/>
</dbReference>
<evidence type="ECO:0000256" key="7">
    <source>
        <dbReference type="ARBA" id="ARBA00022989"/>
    </source>
</evidence>
<reference evidence="12 13" key="1">
    <citation type="submission" date="2019-05" db="EMBL/GenBank/DDBJ databases">
        <title>Genome of Alcanivorax gelatiniphagus, an oil degrading marine bacteria.</title>
        <authorList>
            <person name="Kwon K.K."/>
        </authorList>
    </citation>
    <scope>NUCLEOTIDE SEQUENCE [LARGE SCALE GENOMIC DNA]</scope>
    <source>
        <strain evidence="12 13">MEBiC 08158</strain>
    </source>
</reference>
<sequence length="157" mass="16582">MSGRHPAGAQRGFTLVEVMLAVAILAMAMVALSQTLGASAIAYRSIDDTRRAYMVAADKLVELQVYQEWPNTGTSDSTVTVGEREWWVRTTVSAGPYPDTRRVDIEVGEIVGDDHREMMYTLASLIGKPAEDGQAFPGGGSGSGGGDGGGSRDLTEG</sequence>
<dbReference type="PANTHER" id="PTHR38779">
    <property type="entry name" value="TYPE II SECRETION SYSTEM PROTEIN I-RELATED"/>
    <property type="match status" value="1"/>
</dbReference>
<dbReference type="Proteomes" id="UP000739180">
    <property type="component" value="Unassembled WGS sequence"/>
</dbReference>
<dbReference type="RefSeq" id="WP_138771586.1">
    <property type="nucleotide sequence ID" value="NZ_JBHSSX010000096.1"/>
</dbReference>
<evidence type="ECO:0000256" key="3">
    <source>
        <dbReference type="ARBA" id="ARBA00022475"/>
    </source>
</evidence>
<comment type="subcellular location">
    <subcellularLocation>
        <location evidence="1 9">Cell inner membrane</location>
        <topology evidence="1 9">Single-pass membrane protein</topology>
    </subcellularLocation>
</comment>
<dbReference type="InterPro" id="IPR003413">
    <property type="entry name" value="T2SS_GspI_C"/>
</dbReference>
<dbReference type="InterPro" id="IPR045584">
    <property type="entry name" value="Pilin-like"/>
</dbReference>
<accession>A0ABY2XQ24</accession>
<evidence type="ECO:0000313" key="12">
    <source>
        <dbReference type="EMBL" id="TMW14010.1"/>
    </source>
</evidence>
<dbReference type="NCBIfam" id="TIGR01707">
    <property type="entry name" value="gspI"/>
    <property type="match status" value="1"/>
</dbReference>
<comment type="function">
    <text evidence="9">Component of the type II secretion system required for the energy-dependent secretion of extracellular factors such as proteases and toxins from the periplasm.</text>
</comment>
<organism evidence="12 13">
    <name type="scientific">Alloalcanivorax gelatiniphagus</name>
    <dbReference type="NCBI Taxonomy" id="1194167"/>
    <lineage>
        <taxon>Bacteria</taxon>
        <taxon>Pseudomonadati</taxon>
        <taxon>Pseudomonadota</taxon>
        <taxon>Gammaproteobacteria</taxon>
        <taxon>Oceanospirillales</taxon>
        <taxon>Alcanivoracaceae</taxon>
        <taxon>Alloalcanivorax</taxon>
    </lineage>
</organism>
<evidence type="ECO:0000313" key="13">
    <source>
        <dbReference type="Proteomes" id="UP000739180"/>
    </source>
</evidence>
<feature type="domain" description="Type II secretion system protein GspI C-terminal" evidence="11">
    <location>
        <begin position="48"/>
        <end position="121"/>
    </location>
</feature>
<keyword evidence="7 9" id="KW-1133">Transmembrane helix</keyword>
<evidence type="ECO:0000256" key="9">
    <source>
        <dbReference type="RuleBase" id="RU368030"/>
    </source>
</evidence>
<feature type="transmembrane region" description="Helical" evidence="9">
    <location>
        <begin position="20"/>
        <end position="43"/>
    </location>
</feature>
<dbReference type="NCBIfam" id="TIGR02532">
    <property type="entry name" value="IV_pilin_GFxxxE"/>
    <property type="match status" value="1"/>
</dbReference>
<evidence type="ECO:0000256" key="4">
    <source>
        <dbReference type="ARBA" id="ARBA00022481"/>
    </source>
</evidence>
<dbReference type="Pfam" id="PF02501">
    <property type="entry name" value="T2SSI"/>
    <property type="match status" value="1"/>
</dbReference>
<dbReference type="Pfam" id="PF07963">
    <property type="entry name" value="N_methyl"/>
    <property type="match status" value="1"/>
</dbReference>
<comment type="caution">
    <text evidence="12">The sequence shown here is derived from an EMBL/GenBank/DDBJ whole genome shotgun (WGS) entry which is preliminary data.</text>
</comment>
<dbReference type="Gene3D" id="3.30.1300.30">
    <property type="entry name" value="GSPII I/J protein-like"/>
    <property type="match status" value="1"/>
</dbReference>
<keyword evidence="13" id="KW-1185">Reference proteome</keyword>
<dbReference type="PANTHER" id="PTHR38779:SF2">
    <property type="entry name" value="TYPE II SECRETION SYSTEM PROTEIN I-RELATED"/>
    <property type="match status" value="1"/>
</dbReference>
<dbReference type="InterPro" id="IPR010052">
    <property type="entry name" value="T2SS_protein-GspI"/>
</dbReference>
<keyword evidence="6 9" id="KW-0812">Transmembrane</keyword>
<proteinExistence type="inferred from homology"/>
<keyword evidence="4 9" id="KW-0488">Methylation</keyword>
<feature type="region of interest" description="Disordered" evidence="10">
    <location>
        <begin position="131"/>
        <end position="157"/>
    </location>
</feature>
<keyword evidence="3" id="KW-1003">Cell membrane</keyword>
<evidence type="ECO:0000256" key="1">
    <source>
        <dbReference type="ARBA" id="ARBA00004377"/>
    </source>
</evidence>
<keyword evidence="5 9" id="KW-0997">Cell inner membrane</keyword>
<evidence type="ECO:0000256" key="8">
    <source>
        <dbReference type="ARBA" id="ARBA00023136"/>
    </source>
</evidence>
<comment type="PTM">
    <text evidence="9">Cleaved by prepilin peptidase.</text>
</comment>
<gene>
    <name evidence="12" type="primary">gspI</name>
    <name evidence="12" type="ORF">FGS76_05330</name>
</gene>
<feature type="compositionally biased region" description="Gly residues" evidence="10">
    <location>
        <begin position="136"/>
        <end position="151"/>
    </location>
</feature>
<keyword evidence="8 9" id="KW-0472">Membrane</keyword>
<evidence type="ECO:0000256" key="6">
    <source>
        <dbReference type="ARBA" id="ARBA00022692"/>
    </source>
</evidence>
<evidence type="ECO:0000256" key="2">
    <source>
        <dbReference type="ARBA" id="ARBA00008358"/>
    </source>
</evidence>
<name>A0ABY2XQ24_9GAMM</name>